<protein>
    <recommendedName>
        <fullName evidence="3">Broad specificity phosphatase PhoE</fullName>
    </recommendedName>
</protein>
<dbReference type="Proteomes" id="UP000249341">
    <property type="component" value="Unassembled WGS sequence"/>
</dbReference>
<proteinExistence type="predicted"/>
<comment type="caution">
    <text evidence="1">The sequence shown here is derived from an EMBL/GenBank/DDBJ whole genome shotgun (WGS) entry which is preliminary data.</text>
</comment>
<reference evidence="1 2" key="1">
    <citation type="submission" date="2018-06" db="EMBL/GenBank/DDBJ databases">
        <title>Genomic Encyclopedia of Type Strains, Phase III (KMG-III): the genomes of soil and plant-associated and newly described type strains.</title>
        <authorList>
            <person name="Whitman W."/>
        </authorList>
    </citation>
    <scope>NUCLEOTIDE SEQUENCE [LARGE SCALE GENOMIC DNA]</scope>
    <source>
        <strain evidence="1 2">CGMCC 4.7090</strain>
    </source>
</reference>
<accession>A0A327Z377</accession>
<evidence type="ECO:0008006" key="3">
    <source>
        <dbReference type="Google" id="ProtNLM"/>
    </source>
</evidence>
<organism evidence="1 2">
    <name type="scientific">Actinoplanes lutulentus</name>
    <dbReference type="NCBI Taxonomy" id="1287878"/>
    <lineage>
        <taxon>Bacteria</taxon>
        <taxon>Bacillati</taxon>
        <taxon>Actinomycetota</taxon>
        <taxon>Actinomycetes</taxon>
        <taxon>Micromonosporales</taxon>
        <taxon>Micromonosporaceae</taxon>
        <taxon>Actinoplanes</taxon>
    </lineage>
</organism>
<dbReference type="AlphaFoldDB" id="A0A327Z377"/>
<dbReference type="SUPFAM" id="SSF53254">
    <property type="entry name" value="Phosphoglycerate mutase-like"/>
    <property type="match status" value="1"/>
</dbReference>
<name>A0A327Z377_9ACTN</name>
<sequence>MPVGAPALLICAPVICVFVRMNVVDGSEGYSSAMTAVQGERLILVRHAMPAVDPAVPSEHWPLAWDSRVAARLLRLHVSHPAYYVASTEPKAAQTMQEIAGAQHVVTDDALAEVHRPHFWFSDDEYRSAALDYASGGCPEGWEPHSAVISRFDGAMVKHAAAAASQGRTLVVGTHGLAPTVWMASRYQIADPAVFWSELRFPDIVEIDLVHEEVRCVTH</sequence>
<keyword evidence="2" id="KW-1185">Reference proteome</keyword>
<dbReference type="EMBL" id="QLMJ01000026">
    <property type="protein sequence ID" value="RAK26733.1"/>
    <property type="molecule type" value="Genomic_DNA"/>
</dbReference>
<dbReference type="Gene3D" id="3.40.50.1240">
    <property type="entry name" value="Phosphoglycerate mutase-like"/>
    <property type="match status" value="1"/>
</dbReference>
<evidence type="ECO:0000313" key="1">
    <source>
        <dbReference type="EMBL" id="RAK26733.1"/>
    </source>
</evidence>
<dbReference type="InterPro" id="IPR029033">
    <property type="entry name" value="His_PPase_superfam"/>
</dbReference>
<evidence type="ECO:0000313" key="2">
    <source>
        <dbReference type="Proteomes" id="UP000249341"/>
    </source>
</evidence>
<gene>
    <name evidence="1" type="ORF">B0I29_126123</name>
</gene>